<dbReference type="InParanoid" id="A0A7M7HDU9"/>
<organism evidence="2 3">
    <name type="scientific">Nasonia vitripennis</name>
    <name type="common">Parasitic wasp</name>
    <dbReference type="NCBI Taxonomy" id="7425"/>
    <lineage>
        <taxon>Eukaryota</taxon>
        <taxon>Metazoa</taxon>
        <taxon>Ecdysozoa</taxon>
        <taxon>Arthropoda</taxon>
        <taxon>Hexapoda</taxon>
        <taxon>Insecta</taxon>
        <taxon>Pterygota</taxon>
        <taxon>Neoptera</taxon>
        <taxon>Endopterygota</taxon>
        <taxon>Hymenoptera</taxon>
        <taxon>Apocrita</taxon>
        <taxon>Proctotrupomorpha</taxon>
        <taxon>Chalcidoidea</taxon>
        <taxon>Pteromalidae</taxon>
        <taxon>Pteromalinae</taxon>
        <taxon>Nasonia</taxon>
    </lineage>
</organism>
<dbReference type="AlphaFoldDB" id="A0A7M7HDU9"/>
<dbReference type="OrthoDB" id="7698403at2759"/>
<evidence type="ECO:0000313" key="3">
    <source>
        <dbReference type="Proteomes" id="UP000002358"/>
    </source>
</evidence>
<dbReference type="Proteomes" id="UP000002358">
    <property type="component" value="Unassembled WGS sequence"/>
</dbReference>
<sequence length="198" mass="22759">MNERPRYKGKIMTEKQYKRRMKQIESGLMRKKEKVQTKNQCDDDQQAECMIERRRIIDLKVMAQHLYCSFCTEILSLEDIEKEAKKGLASDFTVRCRKCLATSIVPTSKVHLGPNGQLLYDNNTKAALSAIHNGNGHTTLKKFCGSMNMPCMTAKTYKSYEREIGPVIESVAKESCLEACKEEKRLTKSQLDILQKRL</sequence>
<proteinExistence type="predicted"/>
<dbReference type="Pfam" id="PF20700">
    <property type="entry name" value="Mutator"/>
    <property type="match status" value="1"/>
</dbReference>
<evidence type="ECO:0000313" key="2">
    <source>
        <dbReference type="EnsemblMetazoa" id="XP_008212134"/>
    </source>
</evidence>
<reference evidence="2" key="1">
    <citation type="submission" date="2021-01" db="UniProtKB">
        <authorList>
            <consortium name="EnsemblMetazoa"/>
        </authorList>
    </citation>
    <scope>IDENTIFICATION</scope>
</reference>
<feature type="domain" description="Mutator-like transposase" evidence="1">
    <location>
        <begin position="54"/>
        <end position="190"/>
    </location>
</feature>
<keyword evidence="3" id="KW-1185">Reference proteome</keyword>
<accession>A0A7M7HDU9</accession>
<name>A0A7M7HDU9_NASVI</name>
<dbReference type="EnsemblMetazoa" id="XM_008213912">
    <property type="protein sequence ID" value="XP_008212134"/>
    <property type="gene ID" value="LOC103317124"/>
</dbReference>
<dbReference type="RefSeq" id="XP_008212134.1">
    <property type="nucleotide sequence ID" value="XM_008213912.4"/>
</dbReference>
<dbReference type="InterPro" id="IPR049012">
    <property type="entry name" value="Mutator_transp_dom"/>
</dbReference>
<protein>
    <recommendedName>
        <fullName evidence="1">Mutator-like transposase domain-containing protein</fullName>
    </recommendedName>
</protein>
<dbReference type="GeneID" id="103317124"/>
<evidence type="ECO:0000259" key="1">
    <source>
        <dbReference type="Pfam" id="PF20700"/>
    </source>
</evidence>
<dbReference type="KEGG" id="nvi:103317124"/>